<dbReference type="InterPro" id="IPR009057">
    <property type="entry name" value="Homeodomain-like_sf"/>
</dbReference>
<keyword evidence="5" id="KW-1185">Reference proteome</keyword>
<evidence type="ECO:0000313" key="4">
    <source>
        <dbReference type="EMBL" id="MBB6095537.1"/>
    </source>
</evidence>
<name>A0A841HQP4_9GAMM</name>
<keyword evidence="1 2" id="KW-0238">DNA-binding</keyword>
<dbReference type="SUPFAM" id="SSF46689">
    <property type="entry name" value="Homeodomain-like"/>
    <property type="match status" value="1"/>
</dbReference>
<sequence length="231" mass="26035">MLFKIAAHRGRKSPSRIRRKNEQLILSAAEEEFARHGYKGASMNSIAVRAGLPKANIHYYFNSKLELYAAVLSRIIELWDGTLNKLKADDDPAVALPEYIAAKMRFSREQPLASRIFAIEILNGAPNLVGYFDEEYRRWFRSRTEVFRAWAQQGRIAPIDPAHLIFLLWSATQHYADFACQIRASIGKEELTDDDYDSATRTLTQVVLRGCGVLESEKRFSTGCTGTTGGG</sequence>
<feature type="domain" description="HTH tetR-type" evidence="3">
    <location>
        <begin position="19"/>
        <end position="79"/>
    </location>
</feature>
<dbReference type="PRINTS" id="PR00455">
    <property type="entry name" value="HTHTETR"/>
</dbReference>
<dbReference type="InterPro" id="IPR001647">
    <property type="entry name" value="HTH_TetR"/>
</dbReference>
<dbReference type="Gene3D" id="1.10.357.10">
    <property type="entry name" value="Tetracycline Repressor, domain 2"/>
    <property type="match status" value="1"/>
</dbReference>
<dbReference type="Gene3D" id="1.10.10.60">
    <property type="entry name" value="Homeodomain-like"/>
    <property type="match status" value="1"/>
</dbReference>
<protein>
    <submittedName>
        <fullName evidence="4">TetR/AcrR family transcriptional regulator</fullName>
    </submittedName>
</protein>
<dbReference type="EMBL" id="JACHHZ010000005">
    <property type="protein sequence ID" value="MBB6095537.1"/>
    <property type="molecule type" value="Genomic_DNA"/>
</dbReference>
<comment type="caution">
    <text evidence="4">The sequence shown here is derived from an EMBL/GenBank/DDBJ whole genome shotgun (WGS) entry which is preliminary data.</text>
</comment>
<reference evidence="4 5" key="1">
    <citation type="submission" date="2020-08" db="EMBL/GenBank/DDBJ databases">
        <title>Genomic Encyclopedia of Type Strains, Phase IV (KMG-IV): sequencing the most valuable type-strain genomes for metagenomic binning, comparative biology and taxonomic classification.</title>
        <authorList>
            <person name="Goeker M."/>
        </authorList>
    </citation>
    <scope>NUCLEOTIDE SEQUENCE [LARGE SCALE GENOMIC DNA]</scope>
    <source>
        <strain evidence="4 5">DSM 26723</strain>
    </source>
</reference>
<dbReference type="Pfam" id="PF00440">
    <property type="entry name" value="TetR_N"/>
    <property type="match status" value="1"/>
</dbReference>
<dbReference type="Pfam" id="PF08362">
    <property type="entry name" value="TetR_C_3"/>
    <property type="match status" value="1"/>
</dbReference>
<dbReference type="SUPFAM" id="SSF48498">
    <property type="entry name" value="Tetracyclin repressor-like, C-terminal domain"/>
    <property type="match status" value="1"/>
</dbReference>
<dbReference type="InterPro" id="IPR036271">
    <property type="entry name" value="Tet_transcr_reg_TetR-rel_C_sf"/>
</dbReference>
<dbReference type="GO" id="GO:0003677">
    <property type="term" value="F:DNA binding"/>
    <property type="evidence" value="ECO:0007669"/>
    <property type="project" value="UniProtKB-UniRule"/>
</dbReference>
<evidence type="ECO:0000313" key="5">
    <source>
        <dbReference type="Proteomes" id="UP000588068"/>
    </source>
</evidence>
<dbReference type="AlphaFoldDB" id="A0A841HQP4"/>
<accession>A0A841HQP4</accession>
<dbReference type="GO" id="GO:0045892">
    <property type="term" value="P:negative regulation of DNA-templated transcription"/>
    <property type="evidence" value="ECO:0007669"/>
    <property type="project" value="InterPro"/>
</dbReference>
<dbReference type="PANTHER" id="PTHR30328:SF54">
    <property type="entry name" value="HTH-TYPE TRANSCRIPTIONAL REPRESSOR SCO4008"/>
    <property type="match status" value="1"/>
</dbReference>
<evidence type="ECO:0000256" key="2">
    <source>
        <dbReference type="PROSITE-ProRule" id="PRU00335"/>
    </source>
</evidence>
<evidence type="ECO:0000256" key="1">
    <source>
        <dbReference type="ARBA" id="ARBA00023125"/>
    </source>
</evidence>
<gene>
    <name evidence="4" type="ORF">HNQ60_004427</name>
</gene>
<dbReference type="InterPro" id="IPR013573">
    <property type="entry name" value="Tscrpt_reg_YcdC_C"/>
</dbReference>
<feature type="DNA-binding region" description="H-T-H motif" evidence="2">
    <location>
        <begin position="42"/>
        <end position="61"/>
    </location>
</feature>
<dbReference type="PROSITE" id="PS50977">
    <property type="entry name" value="HTH_TETR_2"/>
    <property type="match status" value="1"/>
</dbReference>
<organism evidence="4 5">
    <name type="scientific">Povalibacter uvarum</name>
    <dbReference type="NCBI Taxonomy" id="732238"/>
    <lineage>
        <taxon>Bacteria</taxon>
        <taxon>Pseudomonadati</taxon>
        <taxon>Pseudomonadota</taxon>
        <taxon>Gammaproteobacteria</taxon>
        <taxon>Steroidobacterales</taxon>
        <taxon>Steroidobacteraceae</taxon>
        <taxon>Povalibacter</taxon>
    </lineage>
</organism>
<evidence type="ECO:0000259" key="3">
    <source>
        <dbReference type="PROSITE" id="PS50977"/>
    </source>
</evidence>
<dbReference type="PANTHER" id="PTHR30328">
    <property type="entry name" value="TRANSCRIPTIONAL REPRESSOR"/>
    <property type="match status" value="1"/>
</dbReference>
<proteinExistence type="predicted"/>
<dbReference type="RefSeq" id="WP_184334894.1">
    <property type="nucleotide sequence ID" value="NZ_JACHHZ010000005.1"/>
</dbReference>
<dbReference type="InterPro" id="IPR050109">
    <property type="entry name" value="HTH-type_TetR-like_transc_reg"/>
</dbReference>
<dbReference type="Proteomes" id="UP000588068">
    <property type="component" value="Unassembled WGS sequence"/>
</dbReference>